<dbReference type="Proteomes" id="UP000215145">
    <property type="component" value="Unassembled WGS sequence"/>
</dbReference>
<organism evidence="1 2">
    <name type="scientific">Paenibacillus herberti</name>
    <dbReference type="NCBI Taxonomy" id="1619309"/>
    <lineage>
        <taxon>Bacteria</taxon>
        <taxon>Bacillati</taxon>
        <taxon>Bacillota</taxon>
        <taxon>Bacilli</taxon>
        <taxon>Bacillales</taxon>
        <taxon>Paenibacillaceae</taxon>
        <taxon>Paenibacillus</taxon>
    </lineage>
</organism>
<reference evidence="1 2" key="1">
    <citation type="submission" date="2017-07" db="EMBL/GenBank/DDBJ databases">
        <title>Paenibacillus herberti R33 genome sequencing and assembly.</title>
        <authorList>
            <person name="Su W."/>
        </authorList>
    </citation>
    <scope>NUCLEOTIDE SEQUENCE [LARGE SCALE GENOMIC DNA]</scope>
    <source>
        <strain evidence="1 2">R33</strain>
    </source>
</reference>
<name>A0A229P2K1_9BACL</name>
<gene>
    <name evidence="1" type="ORF">CGZ75_07255</name>
</gene>
<dbReference type="EMBL" id="NMUQ01000001">
    <property type="protein sequence ID" value="OXM16462.1"/>
    <property type="molecule type" value="Genomic_DNA"/>
</dbReference>
<evidence type="ECO:0000313" key="1">
    <source>
        <dbReference type="EMBL" id="OXM16462.1"/>
    </source>
</evidence>
<accession>A0A229P2K1</accession>
<sequence length="149" mass="16531">MNIGMILVLFILIVVVAQTFCKESNRTFPIQPDNGFPSIAASLRFEIRNDSSYRLSTISLSGDFEPPLPAQHTIPPGGFYRYEVLVIPRRATVARVTYAVVGNDGASVGSLSTAMYRTIYFGAGFESTIIQGPIFEQTEGRIMRVYDRL</sequence>
<comment type="caution">
    <text evidence="1">The sequence shown here is derived from an EMBL/GenBank/DDBJ whole genome shotgun (WGS) entry which is preliminary data.</text>
</comment>
<evidence type="ECO:0000313" key="2">
    <source>
        <dbReference type="Proteomes" id="UP000215145"/>
    </source>
</evidence>
<protein>
    <submittedName>
        <fullName evidence="1">Uncharacterized protein</fullName>
    </submittedName>
</protein>
<proteinExistence type="predicted"/>
<dbReference type="AlphaFoldDB" id="A0A229P2K1"/>
<keyword evidence="2" id="KW-1185">Reference proteome</keyword>